<evidence type="ECO:0008006" key="3">
    <source>
        <dbReference type="Google" id="ProtNLM"/>
    </source>
</evidence>
<accession>A0A9N9LTQ2</accession>
<dbReference type="OrthoDB" id="2125396at2759"/>
<name>A0A9N9LTQ2_9HELO</name>
<gene>
    <name evidence="1" type="ORF">HYALB_00003929</name>
</gene>
<reference evidence="1" key="1">
    <citation type="submission" date="2021-07" db="EMBL/GenBank/DDBJ databases">
        <authorList>
            <person name="Durling M."/>
        </authorList>
    </citation>
    <scope>NUCLEOTIDE SEQUENCE</scope>
</reference>
<dbReference type="Gene3D" id="3.80.10.10">
    <property type="entry name" value="Ribonuclease Inhibitor"/>
    <property type="match status" value="1"/>
</dbReference>
<evidence type="ECO:0000313" key="1">
    <source>
        <dbReference type="EMBL" id="CAG8979698.1"/>
    </source>
</evidence>
<keyword evidence="2" id="KW-1185">Reference proteome</keyword>
<dbReference type="Proteomes" id="UP000701801">
    <property type="component" value="Unassembled WGS sequence"/>
</dbReference>
<sequence>MALDAQGNWNVEMSQPLRLQLQQVGEPPSTIAAPPYSSLDGSTLNSGREILLPSEIVAHIVSFLPRIGSQGTLWACTLVSRVWYTSSIALLYEHPYLDGSRFEAFVRTVCPSKNAHIKPSSLSVLVKSLDMSSLVHNSSRSQTARLLGRLKGNIVKFVAPQSSFAINSFASLSKCSNLKLLNLSLISASISLKILFQTLRSLQQLETLFFPRTSGSEQGPKTSFTTYPWHPKLKALHLAGGVDDMFMIHQMRTVPDGLEKMSIQHCAQVHSYSLIPVLKHVGPKMRHLTIRYPMPHFDPGSLDTLLNICPKLVALRVSADYISDDLLAVEKHPLRILDIESSPAYMTNEVSLTAGRLYQTVESGDLPDLRSVRITKKLGWKDTPTSQQDVYDLAEAMEDHDAEDPLGIPIGVWHCD</sequence>
<evidence type="ECO:0000313" key="2">
    <source>
        <dbReference type="Proteomes" id="UP000701801"/>
    </source>
</evidence>
<dbReference type="AlphaFoldDB" id="A0A9N9LTQ2"/>
<organism evidence="1 2">
    <name type="scientific">Hymenoscyphus albidus</name>
    <dbReference type="NCBI Taxonomy" id="595503"/>
    <lineage>
        <taxon>Eukaryota</taxon>
        <taxon>Fungi</taxon>
        <taxon>Dikarya</taxon>
        <taxon>Ascomycota</taxon>
        <taxon>Pezizomycotina</taxon>
        <taxon>Leotiomycetes</taxon>
        <taxon>Helotiales</taxon>
        <taxon>Helotiaceae</taxon>
        <taxon>Hymenoscyphus</taxon>
    </lineage>
</organism>
<proteinExistence type="predicted"/>
<protein>
    <recommendedName>
        <fullName evidence="3">F-box domain-containing protein</fullName>
    </recommendedName>
</protein>
<dbReference type="InterPro" id="IPR032675">
    <property type="entry name" value="LRR_dom_sf"/>
</dbReference>
<dbReference type="SUPFAM" id="SSF52047">
    <property type="entry name" value="RNI-like"/>
    <property type="match status" value="1"/>
</dbReference>
<comment type="caution">
    <text evidence="1">The sequence shown here is derived from an EMBL/GenBank/DDBJ whole genome shotgun (WGS) entry which is preliminary data.</text>
</comment>
<dbReference type="EMBL" id="CAJVRM010000329">
    <property type="protein sequence ID" value="CAG8979698.1"/>
    <property type="molecule type" value="Genomic_DNA"/>
</dbReference>